<accession>A0A026VZ67</accession>
<keyword evidence="2" id="KW-0732">Signal</keyword>
<feature type="transmembrane region" description="Helical" evidence="1">
    <location>
        <begin position="91"/>
        <end position="111"/>
    </location>
</feature>
<sequence length="127" mass="13600">LFQYGAFLAVVALLELGAGASVYAYRTNLNEGFDQGLNESMIAYGQEHSISNHIDTMQSTVSIFTVVIHAALIILTGCYNRVVDFINSNIGLVAGTAIGVAFFPLVGIFLACCLASNINKTEYEQVA</sequence>
<feature type="signal peptide" evidence="2">
    <location>
        <begin position="1"/>
        <end position="24"/>
    </location>
</feature>
<evidence type="ECO:0000256" key="1">
    <source>
        <dbReference type="SAM" id="Phobius"/>
    </source>
</evidence>
<keyword evidence="1" id="KW-0472">Membrane</keyword>
<keyword evidence="1" id="KW-0812">Transmembrane</keyword>
<evidence type="ECO:0000313" key="4">
    <source>
        <dbReference type="Proteomes" id="UP000053097"/>
    </source>
</evidence>
<feature type="non-terminal residue" evidence="3">
    <location>
        <position position="1"/>
    </location>
</feature>
<proteinExistence type="predicted"/>
<dbReference type="Proteomes" id="UP000053097">
    <property type="component" value="Unassembled WGS sequence"/>
</dbReference>
<protein>
    <submittedName>
        <fullName evidence="3">Tetraspanin-7</fullName>
    </submittedName>
</protein>
<dbReference type="EMBL" id="KK107547">
    <property type="protein sequence ID" value="EZA49062.1"/>
    <property type="molecule type" value="Genomic_DNA"/>
</dbReference>
<feature type="chain" id="PRO_5001545340" evidence="2">
    <location>
        <begin position="25"/>
        <end position="127"/>
    </location>
</feature>
<keyword evidence="4" id="KW-1185">Reference proteome</keyword>
<reference evidence="3 4" key="1">
    <citation type="journal article" date="2014" name="Curr. Biol.">
        <title>The genome of the clonal raider ant Cerapachys biroi.</title>
        <authorList>
            <person name="Oxley P.R."/>
            <person name="Ji L."/>
            <person name="Fetter-Pruneda I."/>
            <person name="McKenzie S.K."/>
            <person name="Li C."/>
            <person name="Hu H."/>
            <person name="Zhang G."/>
            <person name="Kronauer D.J."/>
        </authorList>
    </citation>
    <scope>NUCLEOTIDE SEQUENCE [LARGE SCALE GENOMIC DNA]</scope>
</reference>
<evidence type="ECO:0000313" key="3">
    <source>
        <dbReference type="EMBL" id="EZA49062.1"/>
    </source>
</evidence>
<dbReference type="OrthoDB" id="9972904at2759"/>
<dbReference type="OMA" id="NHIDTMQ"/>
<evidence type="ECO:0000256" key="2">
    <source>
        <dbReference type="SAM" id="SignalP"/>
    </source>
</evidence>
<dbReference type="AlphaFoldDB" id="A0A026VZ67"/>
<name>A0A026VZ67_OOCBI</name>
<organism evidence="3 4">
    <name type="scientific">Ooceraea biroi</name>
    <name type="common">Clonal raider ant</name>
    <name type="synonym">Cerapachys biroi</name>
    <dbReference type="NCBI Taxonomy" id="2015173"/>
    <lineage>
        <taxon>Eukaryota</taxon>
        <taxon>Metazoa</taxon>
        <taxon>Ecdysozoa</taxon>
        <taxon>Arthropoda</taxon>
        <taxon>Hexapoda</taxon>
        <taxon>Insecta</taxon>
        <taxon>Pterygota</taxon>
        <taxon>Neoptera</taxon>
        <taxon>Endopterygota</taxon>
        <taxon>Hymenoptera</taxon>
        <taxon>Apocrita</taxon>
        <taxon>Aculeata</taxon>
        <taxon>Formicoidea</taxon>
        <taxon>Formicidae</taxon>
        <taxon>Dorylinae</taxon>
        <taxon>Ooceraea</taxon>
    </lineage>
</organism>
<gene>
    <name evidence="3" type="ORF">X777_12798</name>
</gene>
<feature type="transmembrane region" description="Helical" evidence="1">
    <location>
        <begin position="61"/>
        <end position="79"/>
    </location>
</feature>
<keyword evidence="1" id="KW-1133">Transmembrane helix</keyword>